<dbReference type="AlphaFoldDB" id="A0AAV0DX03"/>
<proteinExistence type="predicted"/>
<evidence type="ECO:0000313" key="2">
    <source>
        <dbReference type="Proteomes" id="UP001152523"/>
    </source>
</evidence>
<name>A0AAV0DX03_9ASTE</name>
<gene>
    <name evidence="1" type="ORF">CEPIT_LOCUS18344</name>
</gene>
<evidence type="ECO:0000313" key="1">
    <source>
        <dbReference type="EMBL" id="CAH9108447.1"/>
    </source>
</evidence>
<organism evidence="1 2">
    <name type="scientific">Cuscuta epithymum</name>
    <dbReference type="NCBI Taxonomy" id="186058"/>
    <lineage>
        <taxon>Eukaryota</taxon>
        <taxon>Viridiplantae</taxon>
        <taxon>Streptophyta</taxon>
        <taxon>Embryophyta</taxon>
        <taxon>Tracheophyta</taxon>
        <taxon>Spermatophyta</taxon>
        <taxon>Magnoliopsida</taxon>
        <taxon>eudicotyledons</taxon>
        <taxon>Gunneridae</taxon>
        <taxon>Pentapetalae</taxon>
        <taxon>asterids</taxon>
        <taxon>lamiids</taxon>
        <taxon>Solanales</taxon>
        <taxon>Convolvulaceae</taxon>
        <taxon>Cuscuteae</taxon>
        <taxon>Cuscuta</taxon>
        <taxon>Cuscuta subgen. Cuscuta</taxon>
    </lineage>
</organism>
<comment type="caution">
    <text evidence="1">The sequence shown here is derived from an EMBL/GenBank/DDBJ whole genome shotgun (WGS) entry which is preliminary data.</text>
</comment>
<reference evidence="1" key="1">
    <citation type="submission" date="2022-07" db="EMBL/GenBank/DDBJ databases">
        <authorList>
            <person name="Macas J."/>
            <person name="Novak P."/>
            <person name="Neumann P."/>
        </authorList>
    </citation>
    <scope>NUCLEOTIDE SEQUENCE</scope>
</reference>
<dbReference type="Proteomes" id="UP001152523">
    <property type="component" value="Unassembled WGS sequence"/>
</dbReference>
<sequence length="16" mass="1992">MCLHTNDKRRLPSHQR</sequence>
<protein>
    <submittedName>
        <fullName evidence="1">Uncharacterized protein</fullName>
    </submittedName>
</protein>
<accession>A0AAV0DX03</accession>
<keyword evidence="2" id="KW-1185">Reference proteome</keyword>
<dbReference type="EMBL" id="CAMAPF010000147">
    <property type="protein sequence ID" value="CAH9108447.1"/>
    <property type="molecule type" value="Genomic_DNA"/>
</dbReference>